<dbReference type="AlphaFoldDB" id="A0A8C4QZN0"/>
<keyword evidence="2" id="KW-1003">Cell membrane</keyword>
<keyword evidence="8" id="KW-0675">Receptor</keyword>
<reference evidence="11" key="1">
    <citation type="submission" date="2025-08" db="UniProtKB">
        <authorList>
            <consortium name="Ensembl"/>
        </authorList>
    </citation>
    <scope>IDENTIFICATION</scope>
</reference>
<evidence type="ECO:0000256" key="8">
    <source>
        <dbReference type="RuleBase" id="RU000688"/>
    </source>
</evidence>
<feature type="transmembrane region" description="Helical" evidence="9">
    <location>
        <begin position="144"/>
        <end position="165"/>
    </location>
</feature>
<name>A0A8C4QZN0_EPTBU</name>
<evidence type="ECO:0000256" key="7">
    <source>
        <dbReference type="ARBA" id="ARBA00023224"/>
    </source>
</evidence>
<dbReference type="GO" id="GO:0005886">
    <property type="term" value="C:plasma membrane"/>
    <property type="evidence" value="ECO:0007669"/>
    <property type="project" value="UniProtKB-SubCell"/>
</dbReference>
<dbReference type="InterPro" id="IPR000276">
    <property type="entry name" value="GPCR_Rhodpsn"/>
</dbReference>
<evidence type="ECO:0000256" key="5">
    <source>
        <dbReference type="ARBA" id="ARBA00023040"/>
    </source>
</evidence>
<dbReference type="PRINTS" id="PR00237">
    <property type="entry name" value="GPCRRHODOPSN"/>
</dbReference>
<comment type="similarity">
    <text evidence="8">Belongs to the G-protein coupled receptor 1 family.</text>
</comment>
<feature type="transmembrane region" description="Helical" evidence="9">
    <location>
        <begin position="185"/>
        <end position="209"/>
    </location>
</feature>
<dbReference type="Ensembl" id="ENSEBUT00000022545.1">
    <property type="protein sequence ID" value="ENSEBUP00000021968.1"/>
    <property type="gene ID" value="ENSEBUG00000013560.1"/>
</dbReference>
<comment type="subcellular location">
    <subcellularLocation>
        <location evidence="1">Cell membrane</location>
        <topology evidence="1">Multi-pass membrane protein</topology>
    </subcellularLocation>
</comment>
<evidence type="ECO:0000256" key="9">
    <source>
        <dbReference type="SAM" id="Phobius"/>
    </source>
</evidence>
<dbReference type="InterPro" id="IPR002277">
    <property type="entry name" value="LPA_rcpt_EDG2"/>
</dbReference>
<dbReference type="Pfam" id="PF00001">
    <property type="entry name" value="7tm_1"/>
    <property type="match status" value="1"/>
</dbReference>
<feature type="transmembrane region" description="Helical" evidence="9">
    <location>
        <begin position="64"/>
        <end position="87"/>
    </location>
</feature>
<dbReference type="PROSITE" id="PS50262">
    <property type="entry name" value="G_PROTEIN_RECEP_F1_2"/>
    <property type="match status" value="1"/>
</dbReference>
<dbReference type="GeneTree" id="ENSGT01120000271896"/>
<evidence type="ECO:0000256" key="2">
    <source>
        <dbReference type="ARBA" id="ARBA00022475"/>
    </source>
</evidence>
<proteinExistence type="inferred from homology"/>
<reference evidence="11" key="2">
    <citation type="submission" date="2025-09" db="UniProtKB">
        <authorList>
            <consortium name="Ensembl"/>
        </authorList>
    </citation>
    <scope>IDENTIFICATION</scope>
</reference>
<evidence type="ECO:0000256" key="6">
    <source>
        <dbReference type="ARBA" id="ARBA00023136"/>
    </source>
</evidence>
<evidence type="ECO:0000313" key="12">
    <source>
        <dbReference type="Proteomes" id="UP000694388"/>
    </source>
</evidence>
<dbReference type="GO" id="GO:0070915">
    <property type="term" value="F:lysophosphatidic acid receptor activity"/>
    <property type="evidence" value="ECO:0007669"/>
    <property type="project" value="InterPro"/>
</dbReference>
<evidence type="ECO:0000259" key="10">
    <source>
        <dbReference type="PROSITE" id="PS50262"/>
    </source>
</evidence>
<keyword evidence="3 8" id="KW-0812">Transmembrane</keyword>
<dbReference type="PROSITE" id="PS00237">
    <property type="entry name" value="G_PROTEIN_RECEP_F1_1"/>
    <property type="match status" value="1"/>
</dbReference>
<keyword evidence="7 8" id="KW-0807">Transducer</keyword>
<evidence type="ECO:0000313" key="11">
    <source>
        <dbReference type="Ensembl" id="ENSEBUP00000021968.1"/>
    </source>
</evidence>
<feature type="domain" description="G-protein coupled receptors family 1 profile" evidence="10">
    <location>
        <begin position="46"/>
        <end position="312"/>
    </location>
</feature>
<dbReference type="PRINTS" id="PR01148">
    <property type="entry name" value="EDG2RECEPTOR"/>
</dbReference>
<feature type="transmembrane region" description="Helical" evidence="9">
    <location>
        <begin position="107"/>
        <end position="124"/>
    </location>
</feature>
<dbReference type="Gene3D" id="1.20.1070.10">
    <property type="entry name" value="Rhodopsin 7-helix transmembrane proteins"/>
    <property type="match status" value="1"/>
</dbReference>
<keyword evidence="12" id="KW-1185">Reference proteome</keyword>
<protein>
    <submittedName>
        <fullName evidence="11">Lysophosphatidic acid receptor 1</fullName>
    </submittedName>
</protein>
<evidence type="ECO:0000256" key="1">
    <source>
        <dbReference type="ARBA" id="ARBA00004651"/>
    </source>
</evidence>
<organism evidence="11 12">
    <name type="scientific">Eptatretus burgeri</name>
    <name type="common">Inshore hagfish</name>
    <dbReference type="NCBI Taxonomy" id="7764"/>
    <lineage>
        <taxon>Eukaryota</taxon>
        <taxon>Metazoa</taxon>
        <taxon>Chordata</taxon>
        <taxon>Craniata</taxon>
        <taxon>Vertebrata</taxon>
        <taxon>Cyclostomata</taxon>
        <taxon>Myxini</taxon>
        <taxon>Myxiniformes</taxon>
        <taxon>Myxinidae</taxon>
        <taxon>Eptatretinae</taxon>
        <taxon>Eptatretus</taxon>
    </lineage>
</organism>
<evidence type="ECO:0000256" key="4">
    <source>
        <dbReference type="ARBA" id="ARBA00022989"/>
    </source>
</evidence>
<dbReference type="SUPFAM" id="SSF81321">
    <property type="entry name" value="Family A G protein-coupled receptor-like"/>
    <property type="match status" value="1"/>
</dbReference>
<dbReference type="PANTHER" id="PTHR22750">
    <property type="entry name" value="G-PROTEIN COUPLED RECEPTOR"/>
    <property type="match status" value="1"/>
</dbReference>
<evidence type="ECO:0000256" key="3">
    <source>
        <dbReference type="ARBA" id="ARBA00022692"/>
    </source>
</evidence>
<keyword evidence="6 9" id="KW-0472">Membrane</keyword>
<keyword evidence="4 9" id="KW-1133">Transmembrane helix</keyword>
<accession>A0A8C4QZN0</accession>
<keyword evidence="5 8" id="KW-0297">G-protein coupled receptor</keyword>
<dbReference type="InterPro" id="IPR017452">
    <property type="entry name" value="GPCR_Rhodpsn_7TM"/>
</dbReference>
<sequence length="312" mass="35781">MGECHYHENVSYFYHQVGKHLASSWEPLYLTTLIVGIPLSLFICFSNLLVMVAVYLNQRFHLPIYYLIANLAAADCFAGISYLYSLAHTGPNTQLMSKGMWFLRQSLIDISLSASVANLLAIAWERHFTISGMQLQSQMSARRVVFVIIMIWVIAIFMGTLPLYWNCICNLTICSNMAPLFSNNYILFWAISNLLIMVYMLVLYMRIFCHVQSHVHRMSRNTVSGNIRIRIFTKIEYVRPCHTPNLSHQISSGSVHNFLRYPVHKQTERGENNLLPPLVEEVKTSKTFGRFSVLCSYCCENDSKGATLLRIV</sequence>
<dbReference type="Proteomes" id="UP000694388">
    <property type="component" value="Unplaced"/>
</dbReference>
<feature type="transmembrane region" description="Helical" evidence="9">
    <location>
        <begin position="28"/>
        <end position="57"/>
    </location>
</feature>